<dbReference type="EMBL" id="JAHHGZ010000021">
    <property type="protein sequence ID" value="MBW4669546.1"/>
    <property type="molecule type" value="Genomic_DNA"/>
</dbReference>
<organism evidence="1 2">
    <name type="scientific">Cyanomargarita calcarea GSE-NOS-MK-12-04C</name>
    <dbReference type="NCBI Taxonomy" id="2839659"/>
    <lineage>
        <taxon>Bacteria</taxon>
        <taxon>Bacillati</taxon>
        <taxon>Cyanobacteriota</taxon>
        <taxon>Cyanophyceae</taxon>
        <taxon>Nostocales</taxon>
        <taxon>Cyanomargaritaceae</taxon>
        <taxon>Cyanomargarita</taxon>
    </lineage>
</organism>
<name>A0A951QPD8_9CYAN</name>
<accession>A0A951QPD8</accession>
<sequence length="70" mass="7802">MHSTSPHQELLQALAKLSEQQIQIVLQFIQTLQPKQMSNPISTPFDPLANFVGATNHGNLATLIDETLYE</sequence>
<reference evidence="1" key="1">
    <citation type="submission" date="2021-05" db="EMBL/GenBank/DDBJ databases">
        <authorList>
            <person name="Pietrasiak N."/>
            <person name="Ward R."/>
            <person name="Stajich J.E."/>
            <person name="Kurbessoian T."/>
        </authorList>
    </citation>
    <scope>NUCLEOTIDE SEQUENCE</scope>
    <source>
        <strain evidence="1">GSE-NOS-MK-12-04C</strain>
    </source>
</reference>
<dbReference type="AlphaFoldDB" id="A0A951QPD8"/>
<protein>
    <recommendedName>
        <fullName evidence="3">DUF2281 domain-containing protein</fullName>
    </recommendedName>
</protein>
<gene>
    <name evidence="1" type="ORF">KME60_19550</name>
</gene>
<comment type="caution">
    <text evidence="1">The sequence shown here is derived from an EMBL/GenBank/DDBJ whole genome shotgun (WGS) entry which is preliminary data.</text>
</comment>
<evidence type="ECO:0000313" key="2">
    <source>
        <dbReference type="Proteomes" id="UP000729701"/>
    </source>
</evidence>
<evidence type="ECO:0000313" key="1">
    <source>
        <dbReference type="EMBL" id="MBW4669546.1"/>
    </source>
</evidence>
<evidence type="ECO:0008006" key="3">
    <source>
        <dbReference type="Google" id="ProtNLM"/>
    </source>
</evidence>
<reference evidence="1" key="2">
    <citation type="journal article" date="2022" name="Microbiol. Resour. Announc.">
        <title>Metagenome Sequencing to Explore Phylogenomics of Terrestrial Cyanobacteria.</title>
        <authorList>
            <person name="Ward R.D."/>
            <person name="Stajich J.E."/>
            <person name="Johansen J.R."/>
            <person name="Huntemann M."/>
            <person name="Clum A."/>
            <person name="Foster B."/>
            <person name="Foster B."/>
            <person name="Roux S."/>
            <person name="Palaniappan K."/>
            <person name="Varghese N."/>
            <person name="Mukherjee S."/>
            <person name="Reddy T.B.K."/>
            <person name="Daum C."/>
            <person name="Copeland A."/>
            <person name="Chen I.A."/>
            <person name="Ivanova N.N."/>
            <person name="Kyrpides N.C."/>
            <person name="Shapiro N."/>
            <person name="Eloe-Fadrosh E.A."/>
            <person name="Pietrasiak N."/>
        </authorList>
    </citation>
    <scope>NUCLEOTIDE SEQUENCE</scope>
    <source>
        <strain evidence="1">GSE-NOS-MK-12-04C</strain>
    </source>
</reference>
<dbReference type="Proteomes" id="UP000729701">
    <property type="component" value="Unassembled WGS sequence"/>
</dbReference>
<proteinExistence type="predicted"/>